<comment type="caution">
    <text evidence="2">The sequence shown here is derived from an EMBL/GenBank/DDBJ whole genome shotgun (WGS) entry which is preliminary data.</text>
</comment>
<evidence type="ECO:0000256" key="1">
    <source>
        <dbReference type="SAM" id="MobiDB-lite"/>
    </source>
</evidence>
<feature type="region of interest" description="Disordered" evidence="1">
    <location>
        <begin position="132"/>
        <end position="227"/>
    </location>
</feature>
<sequence length="542" mass="59071">NSMISSIDEAKCVKQEKPSETEEEIDEASFHTANCQPPDSSCDGGGGWSRLSLHEDEAGEEKLIYSDAEDNEEELAAASARRKRTALRPTENGAPPAGVEPAPKKKRSRAWGLTKPAVVPVVITASVINEMLPNQTKPPATDCKDSPPVVDSIDVDVANKDEGEAASELEDGEVSPTNNNSNSNHNNSMTSQKKWLPTVLAESRDQTDRPKDQLGTQPATASADAEQSLGRLSQFHRTVTRPCIFWCLAKPADLSEKLKKDLAAPLAPPPPPDPYESVFDVAALEAAAGVEQLRRDRRRLHPNSRPFPPDFEATGGRLPLPLDHFSGVDIADNGRRRRQQAPAVLHHFPRCMKPFEADELHQELSSSNCMPRAASEDDEAAVKLNWLDDSSRWPDALHKLRRQLAALLKVPFARAAVARLERPSDCTDWWHQSATSKDSGDAGSSPATPLAALVFVGGPPRPVEFRSRQRQSRGQQRRLHLAATRHGGLLVAEGSAVSDWAVRLPAFAADGDSRAAAAADQAAQALFMLLFVRSEEQNESRV</sequence>
<reference evidence="2 3" key="1">
    <citation type="submission" date="2017-06" db="EMBL/GenBank/DDBJ databases">
        <title>A platform for efficient transgenesis in Macrostomum lignano, a flatworm model organism for stem cell research.</title>
        <authorList>
            <person name="Berezikov E."/>
        </authorList>
    </citation>
    <scope>NUCLEOTIDE SEQUENCE [LARGE SCALE GENOMIC DNA]</scope>
    <source>
        <strain evidence="2">DV1</strain>
        <tissue evidence="2">Whole organism</tissue>
    </source>
</reference>
<feature type="compositionally biased region" description="Low complexity" evidence="1">
    <location>
        <begin position="146"/>
        <end position="156"/>
    </location>
</feature>
<feature type="compositionally biased region" description="Acidic residues" evidence="1">
    <location>
        <begin position="164"/>
        <end position="173"/>
    </location>
</feature>
<name>A0A267FUG8_9PLAT</name>
<feature type="compositionally biased region" description="Low complexity" evidence="1">
    <location>
        <begin position="178"/>
        <end position="188"/>
    </location>
</feature>
<feature type="compositionally biased region" description="Basic and acidic residues" evidence="1">
    <location>
        <begin position="8"/>
        <end position="20"/>
    </location>
</feature>
<feature type="compositionally biased region" description="Basic and acidic residues" evidence="1">
    <location>
        <begin position="202"/>
        <end position="212"/>
    </location>
</feature>
<dbReference type="EMBL" id="NIVC01000808">
    <property type="protein sequence ID" value="PAA76612.1"/>
    <property type="molecule type" value="Genomic_DNA"/>
</dbReference>
<evidence type="ECO:0000313" key="2">
    <source>
        <dbReference type="EMBL" id="PAA76612.1"/>
    </source>
</evidence>
<proteinExistence type="predicted"/>
<feature type="compositionally biased region" description="Basic and acidic residues" evidence="1">
    <location>
        <begin position="52"/>
        <end position="64"/>
    </location>
</feature>
<organism evidence="2 3">
    <name type="scientific">Macrostomum lignano</name>
    <dbReference type="NCBI Taxonomy" id="282301"/>
    <lineage>
        <taxon>Eukaryota</taxon>
        <taxon>Metazoa</taxon>
        <taxon>Spiralia</taxon>
        <taxon>Lophotrochozoa</taxon>
        <taxon>Platyhelminthes</taxon>
        <taxon>Rhabditophora</taxon>
        <taxon>Macrostomorpha</taxon>
        <taxon>Macrostomida</taxon>
        <taxon>Macrostomidae</taxon>
        <taxon>Macrostomum</taxon>
    </lineage>
</organism>
<feature type="non-terminal residue" evidence="2">
    <location>
        <position position="1"/>
    </location>
</feature>
<evidence type="ECO:0000313" key="3">
    <source>
        <dbReference type="Proteomes" id="UP000215902"/>
    </source>
</evidence>
<protein>
    <submittedName>
        <fullName evidence="2">Uncharacterized protein</fullName>
    </submittedName>
</protein>
<feature type="region of interest" description="Disordered" evidence="1">
    <location>
        <begin position="1"/>
        <end position="112"/>
    </location>
</feature>
<gene>
    <name evidence="2" type="ORF">BOX15_Mlig028660g3</name>
</gene>
<keyword evidence="3" id="KW-1185">Reference proteome</keyword>
<dbReference type="Proteomes" id="UP000215902">
    <property type="component" value="Unassembled WGS sequence"/>
</dbReference>
<dbReference type="AlphaFoldDB" id="A0A267FUG8"/>
<accession>A0A267FUG8</accession>